<name>A0AC60QHY8_IXOPE</name>
<evidence type="ECO:0000313" key="1">
    <source>
        <dbReference type="EMBL" id="KAG0433874.1"/>
    </source>
</evidence>
<dbReference type="Proteomes" id="UP000805193">
    <property type="component" value="Unassembled WGS sequence"/>
</dbReference>
<keyword evidence="2" id="KW-1185">Reference proteome</keyword>
<proteinExistence type="predicted"/>
<sequence length="79" mass="8647">MAWLGMLLYQCYPGTITKCGSRKVSVATQACQGPGSKTRPPQLPRLPDDDYKIIIRARGGLNLSSMSTGKLQDFVFNTP</sequence>
<protein>
    <submittedName>
        <fullName evidence="1">Uncharacterized protein</fullName>
    </submittedName>
</protein>
<dbReference type="EMBL" id="JABSTQ010008970">
    <property type="protein sequence ID" value="KAG0433874.1"/>
    <property type="molecule type" value="Genomic_DNA"/>
</dbReference>
<reference evidence="1 2" key="1">
    <citation type="journal article" date="2020" name="Cell">
        <title>Large-Scale Comparative Analyses of Tick Genomes Elucidate Their Genetic Diversity and Vector Capacities.</title>
        <authorList>
            <consortium name="Tick Genome and Microbiome Consortium (TIGMIC)"/>
            <person name="Jia N."/>
            <person name="Wang J."/>
            <person name="Shi W."/>
            <person name="Du L."/>
            <person name="Sun Y."/>
            <person name="Zhan W."/>
            <person name="Jiang J.F."/>
            <person name="Wang Q."/>
            <person name="Zhang B."/>
            <person name="Ji P."/>
            <person name="Bell-Sakyi L."/>
            <person name="Cui X.M."/>
            <person name="Yuan T.T."/>
            <person name="Jiang B.G."/>
            <person name="Yang W.F."/>
            <person name="Lam T.T."/>
            <person name="Chang Q.C."/>
            <person name="Ding S.J."/>
            <person name="Wang X.J."/>
            <person name="Zhu J.G."/>
            <person name="Ruan X.D."/>
            <person name="Zhao L."/>
            <person name="Wei J.T."/>
            <person name="Ye R.Z."/>
            <person name="Que T.C."/>
            <person name="Du C.H."/>
            <person name="Zhou Y.H."/>
            <person name="Cheng J.X."/>
            <person name="Dai P.F."/>
            <person name="Guo W.B."/>
            <person name="Han X.H."/>
            <person name="Huang E.J."/>
            <person name="Li L.F."/>
            <person name="Wei W."/>
            <person name="Gao Y.C."/>
            <person name="Liu J.Z."/>
            <person name="Shao H.Z."/>
            <person name="Wang X."/>
            <person name="Wang C.C."/>
            <person name="Yang T.C."/>
            <person name="Huo Q.B."/>
            <person name="Li W."/>
            <person name="Chen H.Y."/>
            <person name="Chen S.E."/>
            <person name="Zhou L.G."/>
            <person name="Ni X.B."/>
            <person name="Tian J.H."/>
            <person name="Sheng Y."/>
            <person name="Liu T."/>
            <person name="Pan Y.S."/>
            <person name="Xia L.Y."/>
            <person name="Li J."/>
            <person name="Zhao F."/>
            <person name="Cao W.C."/>
        </authorList>
    </citation>
    <scope>NUCLEOTIDE SEQUENCE [LARGE SCALE GENOMIC DNA]</scope>
    <source>
        <strain evidence="1">Iper-2018</strain>
    </source>
</reference>
<gene>
    <name evidence="1" type="ORF">HPB47_019522</name>
</gene>
<organism evidence="1 2">
    <name type="scientific">Ixodes persulcatus</name>
    <name type="common">Taiga tick</name>
    <dbReference type="NCBI Taxonomy" id="34615"/>
    <lineage>
        <taxon>Eukaryota</taxon>
        <taxon>Metazoa</taxon>
        <taxon>Ecdysozoa</taxon>
        <taxon>Arthropoda</taxon>
        <taxon>Chelicerata</taxon>
        <taxon>Arachnida</taxon>
        <taxon>Acari</taxon>
        <taxon>Parasitiformes</taxon>
        <taxon>Ixodida</taxon>
        <taxon>Ixodoidea</taxon>
        <taxon>Ixodidae</taxon>
        <taxon>Ixodinae</taxon>
        <taxon>Ixodes</taxon>
    </lineage>
</organism>
<comment type="caution">
    <text evidence="1">The sequence shown here is derived from an EMBL/GenBank/DDBJ whole genome shotgun (WGS) entry which is preliminary data.</text>
</comment>
<evidence type="ECO:0000313" key="2">
    <source>
        <dbReference type="Proteomes" id="UP000805193"/>
    </source>
</evidence>
<accession>A0AC60QHY8</accession>